<accession>A0ABT2CCR3</accession>
<evidence type="ECO:0000313" key="2">
    <source>
        <dbReference type="EMBL" id="MCS0635166.1"/>
    </source>
</evidence>
<evidence type="ECO:0000256" key="1">
    <source>
        <dbReference type="SAM" id="MobiDB-lite"/>
    </source>
</evidence>
<reference evidence="2" key="1">
    <citation type="submission" date="2022-08" db="EMBL/GenBank/DDBJ databases">
        <authorList>
            <person name="Somphong A."/>
            <person name="Phongsopitanun W."/>
        </authorList>
    </citation>
    <scope>NUCLEOTIDE SEQUENCE</scope>
    <source>
        <strain evidence="2">LP05-1</strain>
    </source>
</reference>
<dbReference type="SUPFAM" id="SSF53474">
    <property type="entry name" value="alpha/beta-Hydrolases"/>
    <property type="match status" value="1"/>
</dbReference>
<dbReference type="Gene3D" id="3.40.50.1820">
    <property type="entry name" value="alpha/beta hydrolase"/>
    <property type="match status" value="1"/>
</dbReference>
<proteinExistence type="predicted"/>
<evidence type="ECO:0000313" key="3">
    <source>
        <dbReference type="Proteomes" id="UP001431313"/>
    </source>
</evidence>
<gene>
    <name evidence="2" type="ORF">NX801_05740</name>
</gene>
<comment type="caution">
    <text evidence="2">The sequence shown here is derived from an EMBL/GenBank/DDBJ whole genome shotgun (WGS) entry which is preliminary data.</text>
</comment>
<feature type="region of interest" description="Disordered" evidence="1">
    <location>
        <begin position="16"/>
        <end position="90"/>
    </location>
</feature>
<keyword evidence="3" id="KW-1185">Reference proteome</keyword>
<dbReference type="InterPro" id="IPR029058">
    <property type="entry name" value="AB_hydrolase_fold"/>
</dbReference>
<dbReference type="EMBL" id="JANUGQ010000003">
    <property type="protein sequence ID" value="MCS0635166.1"/>
    <property type="molecule type" value="Genomic_DNA"/>
</dbReference>
<name>A0ABT2CCR3_9ACTN</name>
<feature type="compositionally biased region" description="Basic and acidic residues" evidence="1">
    <location>
        <begin position="49"/>
        <end position="59"/>
    </location>
</feature>
<protein>
    <recommendedName>
        <fullName evidence="4">Secreted protein</fullName>
    </recommendedName>
</protein>
<sequence>MGDARVEFRAGEKLLGRPVPEKDGRTFRLPLNGTRVGPDTDVRALAGGRRLDAEEDGGRARSPHRAPVPRPAAELPANPVDPGTPGRYRTVRGEYDLKSIRVPGLAAPVEMRATVVGPANAPGTRPLALFLHGRHTTCYGGDDGAAGAWPCPAGTKPVPSEKGYLDAQKLLASQGYVTVSIAANGINGQDGDLDDGGAQARSTLVRTHLARWADWSAHRSTAPAAVRAIAPADLSRVMLIGHSRGGEGVNRAALDSLNPPPGAADGYRGPVRWKIRGNVLIGPTIFGQNPEPDVPSVTLLPGCDGDVSDLQGQVFTDGPRGVSNGTALHSSVYLVGANHNFFNTEWTPGLAKAPAEDDFWSGDTSDPVCSPGTRTRLSAEQQRKAGDTYIAAAARLFVAGDDKVRPLLDGTGRRAPSAGPARVLTHATGGRRTPAFLPDAATVTGGRVCDQGSPDRKRACLPEGTTGSSPHFASWETSQDPGRTAVELHWSKAGAPVRVRPARPVSLAGAQSLALRLMVPPNTTGTRLDVALTDASGRRAVLGDVRVDGLPGSERTASYWGRELRVPLAAATRAKLDLKRIASLELTPRTRAGQAWLMDGWGWNPGTAAVRPASLARVDLGQLSVQEGDSGKRTYRIPVRVSGHGTGVIRLFSPGPGQFEVTPRTVRVRPGDTSLDIPVTVTGNTRYSDDIPHPAFAKAVRGTVIGSYRGGVTVRNDDPLPKVSVAPVPARVTEGRPMTWRVSLSAPADTSIGAELRLLPVKGGAELSTLDVDPTWLANTFGEKPAPARPLSGLGSEPTFYVDVNPGSLTATLEIPVIKDKVREPEEALRLEPAIYDNTGKRHTGPAATGTVVDAG</sequence>
<organism evidence="2 3">
    <name type="scientific">Streptomyces pyxinae</name>
    <dbReference type="NCBI Taxonomy" id="2970734"/>
    <lineage>
        <taxon>Bacteria</taxon>
        <taxon>Bacillati</taxon>
        <taxon>Actinomycetota</taxon>
        <taxon>Actinomycetes</taxon>
        <taxon>Kitasatosporales</taxon>
        <taxon>Streptomycetaceae</taxon>
        <taxon>Streptomyces</taxon>
    </lineage>
</organism>
<evidence type="ECO:0008006" key="4">
    <source>
        <dbReference type="Google" id="ProtNLM"/>
    </source>
</evidence>
<feature type="compositionally biased region" description="Basic and acidic residues" evidence="1">
    <location>
        <begin position="16"/>
        <end position="26"/>
    </location>
</feature>
<dbReference type="Proteomes" id="UP001431313">
    <property type="component" value="Unassembled WGS sequence"/>
</dbReference>